<dbReference type="Proteomes" id="UP000075424">
    <property type="component" value="Unassembled WGS sequence"/>
</dbReference>
<evidence type="ECO:0000313" key="3">
    <source>
        <dbReference type="Proteomes" id="UP000075424"/>
    </source>
</evidence>
<dbReference type="AlphaFoldDB" id="A0A150M7V0"/>
<evidence type="ECO:0000256" key="1">
    <source>
        <dbReference type="SAM" id="MobiDB-lite"/>
    </source>
</evidence>
<accession>A0A150M7V0</accession>
<evidence type="ECO:0000313" key="2">
    <source>
        <dbReference type="EMBL" id="KYD20441.1"/>
    </source>
</evidence>
<proteinExistence type="predicted"/>
<protein>
    <submittedName>
        <fullName evidence="2">Uncharacterized protein</fullName>
    </submittedName>
</protein>
<comment type="caution">
    <text evidence="2">The sequence shown here is derived from an EMBL/GenBank/DDBJ whole genome shotgun (WGS) entry which is preliminary data.</text>
</comment>
<feature type="region of interest" description="Disordered" evidence="1">
    <location>
        <begin position="1"/>
        <end position="29"/>
    </location>
</feature>
<name>A0A150M7V0_GEOSE</name>
<dbReference type="PATRIC" id="fig|1422.18.peg.2302"/>
<reference evidence="2 3" key="1">
    <citation type="submission" date="2016-01" db="EMBL/GenBank/DDBJ databases">
        <title>Draft Genome Sequences of Seven Thermophilic Sporeformers Isolated from Foods.</title>
        <authorList>
            <person name="Berendsen E.M."/>
            <person name="Wells-Bennik M.H."/>
            <person name="Krawcyk A.O."/>
            <person name="De Jong A."/>
            <person name="Holsappel S."/>
            <person name="Eijlander R.T."/>
            <person name="Kuipers O.P."/>
        </authorList>
    </citation>
    <scope>NUCLEOTIDE SEQUENCE [LARGE SCALE GENOMIC DNA]</scope>
    <source>
        <strain evidence="2 3">B4109</strain>
    </source>
</reference>
<sequence length="83" mass="9040">MNRAGTGSVSFWTYGSIRQSPPPSRGNYPKRAGCWSRLGQNGKPLTSCKRRCDSRKAVYGCDAADGALPRPFDDSDCRQRVGG</sequence>
<gene>
    <name evidence="2" type="ORF">B4109_1147</name>
</gene>
<feature type="compositionally biased region" description="Polar residues" evidence="1">
    <location>
        <begin position="1"/>
        <end position="19"/>
    </location>
</feature>
<dbReference type="EMBL" id="LQYV01000152">
    <property type="protein sequence ID" value="KYD20441.1"/>
    <property type="molecule type" value="Genomic_DNA"/>
</dbReference>
<organism evidence="2 3">
    <name type="scientific">Geobacillus stearothermophilus</name>
    <name type="common">Bacillus stearothermophilus</name>
    <dbReference type="NCBI Taxonomy" id="1422"/>
    <lineage>
        <taxon>Bacteria</taxon>
        <taxon>Bacillati</taxon>
        <taxon>Bacillota</taxon>
        <taxon>Bacilli</taxon>
        <taxon>Bacillales</taxon>
        <taxon>Anoxybacillaceae</taxon>
        <taxon>Geobacillus</taxon>
    </lineage>
</organism>